<dbReference type="RefSeq" id="WP_174527371.1">
    <property type="nucleotide sequence ID" value="NZ_BAABCL010000002.1"/>
</dbReference>
<organism evidence="2 3">
    <name type="scientific">Micromonospora maritima</name>
    <dbReference type="NCBI Taxonomy" id="986711"/>
    <lineage>
        <taxon>Bacteria</taxon>
        <taxon>Bacillati</taxon>
        <taxon>Actinomycetota</taxon>
        <taxon>Actinomycetes</taxon>
        <taxon>Micromonosporales</taxon>
        <taxon>Micromonosporaceae</taxon>
        <taxon>Micromonospora</taxon>
    </lineage>
</organism>
<protein>
    <submittedName>
        <fullName evidence="2">Uncharacterized protein</fullName>
    </submittedName>
</protein>
<keyword evidence="3" id="KW-1185">Reference proteome</keyword>
<reference evidence="2 3" key="1">
    <citation type="submission" date="2024-10" db="EMBL/GenBank/DDBJ databases">
        <title>The Natural Products Discovery Center: Release of the First 8490 Sequenced Strains for Exploring Actinobacteria Biosynthetic Diversity.</title>
        <authorList>
            <person name="Kalkreuter E."/>
            <person name="Kautsar S.A."/>
            <person name="Yang D."/>
            <person name="Bader C.D."/>
            <person name="Teijaro C.N."/>
            <person name="Fluegel L."/>
            <person name="Davis C.M."/>
            <person name="Simpson J.R."/>
            <person name="Lauterbach L."/>
            <person name="Steele A.D."/>
            <person name="Gui C."/>
            <person name="Meng S."/>
            <person name="Li G."/>
            <person name="Viehrig K."/>
            <person name="Ye F."/>
            <person name="Su P."/>
            <person name="Kiefer A.F."/>
            <person name="Nichols A."/>
            <person name="Cepeda A.J."/>
            <person name="Yan W."/>
            <person name="Fan B."/>
            <person name="Jiang Y."/>
            <person name="Adhikari A."/>
            <person name="Zheng C.-J."/>
            <person name="Schuster L."/>
            <person name="Cowan T.M."/>
            <person name="Smanski M.J."/>
            <person name="Chevrette M.G."/>
            <person name="De Carvalho L.P.S."/>
            <person name="Shen B."/>
        </authorList>
    </citation>
    <scope>NUCLEOTIDE SEQUENCE [LARGE SCALE GENOMIC DNA]</scope>
    <source>
        <strain evidence="2 3">NPDC049845</strain>
    </source>
</reference>
<evidence type="ECO:0000313" key="2">
    <source>
        <dbReference type="EMBL" id="MFI7263260.1"/>
    </source>
</evidence>
<evidence type="ECO:0000256" key="1">
    <source>
        <dbReference type="SAM" id="MobiDB-lite"/>
    </source>
</evidence>
<accession>A0ABW7ZK82</accession>
<name>A0ABW7ZK82_9ACTN</name>
<evidence type="ECO:0000313" key="3">
    <source>
        <dbReference type="Proteomes" id="UP001612812"/>
    </source>
</evidence>
<gene>
    <name evidence="2" type="ORF">ACIBP4_13300</name>
</gene>
<dbReference type="EMBL" id="JBITLE010000004">
    <property type="protein sequence ID" value="MFI7263260.1"/>
    <property type="molecule type" value="Genomic_DNA"/>
</dbReference>
<sequence length="55" mass="5710">MTDPVELSELHAGGADPDVTPEDPHADLDTSEESLSEAGLPIDGTAPVEEDPDQP</sequence>
<comment type="caution">
    <text evidence="2">The sequence shown here is derived from an EMBL/GenBank/DDBJ whole genome shotgun (WGS) entry which is preliminary data.</text>
</comment>
<proteinExistence type="predicted"/>
<dbReference type="Proteomes" id="UP001612812">
    <property type="component" value="Unassembled WGS sequence"/>
</dbReference>
<feature type="region of interest" description="Disordered" evidence="1">
    <location>
        <begin position="1"/>
        <end position="55"/>
    </location>
</feature>